<dbReference type="SUPFAM" id="SSF48371">
    <property type="entry name" value="ARM repeat"/>
    <property type="match status" value="1"/>
</dbReference>
<feature type="compositionally biased region" description="Basic and acidic residues" evidence="5">
    <location>
        <begin position="604"/>
        <end position="619"/>
    </location>
</feature>
<evidence type="ECO:0000256" key="5">
    <source>
        <dbReference type="SAM" id="MobiDB-lite"/>
    </source>
</evidence>
<evidence type="ECO:0000256" key="4">
    <source>
        <dbReference type="ARBA" id="ARBA00023242"/>
    </source>
</evidence>
<feature type="compositionally biased region" description="Acidic residues" evidence="5">
    <location>
        <begin position="768"/>
        <end position="779"/>
    </location>
</feature>
<accession>A0A0D2JKC4</accession>
<evidence type="ECO:0000256" key="1">
    <source>
        <dbReference type="ARBA" id="ARBA00004123"/>
    </source>
</evidence>
<dbReference type="PANTHER" id="PTHR34105">
    <property type="entry name" value="PROLINE-, GLUTAMIC ACID- AND LEUCINE-RICH PROTEIN 1"/>
    <property type="match status" value="1"/>
</dbReference>
<dbReference type="GO" id="GO:0006364">
    <property type="term" value="P:rRNA processing"/>
    <property type="evidence" value="ECO:0007669"/>
    <property type="project" value="TreeGrafter"/>
</dbReference>
<comment type="subcellular location">
    <subcellularLocation>
        <location evidence="1">Nucleus</location>
    </subcellularLocation>
</comment>
<dbReference type="RefSeq" id="XP_013277071.1">
    <property type="nucleotide sequence ID" value="XM_013421617.1"/>
</dbReference>
<feature type="domain" description="Pre-rRNA-processing protein RIX1 N-terminal" evidence="6">
    <location>
        <begin position="7"/>
        <end position="213"/>
    </location>
</feature>
<dbReference type="InterPro" id="IPR016024">
    <property type="entry name" value="ARM-type_fold"/>
</dbReference>
<feature type="compositionally biased region" description="Basic and acidic residues" evidence="5">
    <location>
        <begin position="269"/>
        <end position="281"/>
    </location>
</feature>
<dbReference type="InterPro" id="IPR012583">
    <property type="entry name" value="RIX1_N"/>
</dbReference>
<name>A0A0D2JKC4_9EURO</name>
<dbReference type="Pfam" id="PF08167">
    <property type="entry name" value="RIX1"/>
    <property type="match status" value="1"/>
</dbReference>
<dbReference type="AlphaFoldDB" id="A0A0D2JKC4"/>
<evidence type="ECO:0000256" key="3">
    <source>
        <dbReference type="ARBA" id="ARBA00021502"/>
    </source>
</evidence>
<proteinExistence type="inferred from homology"/>
<sequence length="779" mass="85003">MQQEGSLRAIANRLNVTPVEELPRISGFLATSLANCSLESLFADSKTNGSSVTVHKIKTRISSLLQDRSAAGRLTAVVLIKAIVENAGQSGLGASESWVRGLLSCLNKPDPVEVKKLYLVAITRIFLLTQNHPKLLREITTPLLPPFIAATLSLIKPIQAQIGKETKQTPSLLLEPVLECYVQLLPQHASVFRPFLNRIKPICQSLLGSSATSSSTRDVATDVLCLSLLCAPKHTLSQEWTQTALTIIDHAHETASKVFRAIIEEHDSNDSAHQRPVEKQDFSQGPKQAENDALGLGPWSGISDGHQRLECLITWLERLISTATSQSVSIPTGAILDLTSRIMAIAASNDRATVTSILKFNKEASREEKDELWMNLPQHHLACLRLLHIMCTTYTQSLFPVYQTIASHVLTLFSSMSWHESIRRIVYDIFGHLLENSNIQDLALNRFAFSRLITQCCDDLRIGIPSIEVGSIDAVKDRNSKVKSSLLAGENFQGKVVERCDLSGYQPNAFRAAWRLLAQVLMYCPTSLITRQLRVEMDRLSVLLDHQDAMLTSVMHPVLLENGKASMASLLPFLARSGANSLTVEALLRPRMPVTQTDGLSLAEPKDPHSTVEYDKGEGGHAQPSHILSQPENSLKELGGSPNGSHAPPVSTNGQCNRLESRSTAARKRPFDDCGGNLSEGGGSVSEETDSTQLKKLRVEESSTSDLAPPMGANTKSDAVTVNTISASAFSSAKADDLETTSKPLAPKGIQEGSDSSDFEIPKIDTGFDTDEEEEDELE</sequence>
<dbReference type="GeneID" id="25289087"/>
<keyword evidence="8" id="KW-1185">Reference proteome</keyword>
<dbReference type="InterPro" id="IPR011989">
    <property type="entry name" value="ARM-like"/>
</dbReference>
<dbReference type="PANTHER" id="PTHR34105:SF1">
    <property type="entry name" value="PROLINE-, GLUTAMIC ACID- AND LEUCINE-RICH PROTEIN 1"/>
    <property type="match status" value="1"/>
</dbReference>
<evidence type="ECO:0000259" key="6">
    <source>
        <dbReference type="Pfam" id="PF08167"/>
    </source>
</evidence>
<dbReference type="Gene3D" id="1.25.10.10">
    <property type="entry name" value="Leucine-rich Repeat Variant"/>
    <property type="match status" value="1"/>
</dbReference>
<dbReference type="VEuPathDB" id="FungiDB:Z518_01016"/>
<evidence type="ECO:0000313" key="7">
    <source>
        <dbReference type="EMBL" id="KIX09935.1"/>
    </source>
</evidence>
<dbReference type="HOGENOM" id="CLU_016392_1_0_1"/>
<comment type="similarity">
    <text evidence="2">Belongs to the RIX1/PELP1 family.</text>
</comment>
<feature type="region of interest" description="Disordered" evidence="5">
    <location>
        <begin position="596"/>
        <end position="779"/>
    </location>
</feature>
<evidence type="ECO:0000256" key="2">
    <source>
        <dbReference type="ARBA" id="ARBA00010511"/>
    </source>
</evidence>
<reference evidence="7 8" key="1">
    <citation type="submission" date="2015-01" db="EMBL/GenBank/DDBJ databases">
        <title>The Genome Sequence of Rhinocladiella mackenzie CBS 650.93.</title>
        <authorList>
            <consortium name="The Broad Institute Genomics Platform"/>
            <person name="Cuomo C."/>
            <person name="de Hoog S."/>
            <person name="Gorbushina A."/>
            <person name="Stielow B."/>
            <person name="Teixiera M."/>
            <person name="Abouelleil A."/>
            <person name="Chapman S.B."/>
            <person name="Priest M."/>
            <person name="Young S.K."/>
            <person name="Wortman J."/>
            <person name="Nusbaum C."/>
            <person name="Birren B."/>
        </authorList>
    </citation>
    <scope>NUCLEOTIDE SEQUENCE [LARGE SCALE GENOMIC DNA]</scope>
    <source>
        <strain evidence="7 8">CBS 650.93</strain>
    </source>
</reference>
<organism evidence="7 8">
    <name type="scientific">Rhinocladiella mackenziei CBS 650.93</name>
    <dbReference type="NCBI Taxonomy" id="1442369"/>
    <lineage>
        <taxon>Eukaryota</taxon>
        <taxon>Fungi</taxon>
        <taxon>Dikarya</taxon>
        <taxon>Ascomycota</taxon>
        <taxon>Pezizomycotina</taxon>
        <taxon>Eurotiomycetes</taxon>
        <taxon>Chaetothyriomycetidae</taxon>
        <taxon>Chaetothyriales</taxon>
        <taxon>Herpotrichiellaceae</taxon>
        <taxon>Rhinocladiella</taxon>
    </lineage>
</organism>
<feature type="region of interest" description="Disordered" evidence="5">
    <location>
        <begin position="269"/>
        <end position="290"/>
    </location>
</feature>
<dbReference type="OrthoDB" id="20900at2759"/>
<feature type="compositionally biased region" description="Polar residues" evidence="5">
    <location>
        <begin position="714"/>
        <end position="725"/>
    </location>
</feature>
<gene>
    <name evidence="7" type="ORF">Z518_01016</name>
</gene>
<feature type="compositionally biased region" description="Polar residues" evidence="5">
    <location>
        <begin position="650"/>
        <end position="664"/>
    </location>
</feature>
<dbReference type="EMBL" id="KN847475">
    <property type="protein sequence ID" value="KIX09935.1"/>
    <property type="molecule type" value="Genomic_DNA"/>
</dbReference>
<protein>
    <recommendedName>
        <fullName evidence="3">Pre-rRNA-processing protein RIX1</fullName>
    </recommendedName>
</protein>
<dbReference type="Proteomes" id="UP000053617">
    <property type="component" value="Unassembled WGS sequence"/>
</dbReference>
<dbReference type="GO" id="GO:0005634">
    <property type="term" value="C:nucleus"/>
    <property type="evidence" value="ECO:0007669"/>
    <property type="project" value="UniProtKB-SubCell"/>
</dbReference>
<dbReference type="STRING" id="1442369.A0A0D2JKC4"/>
<evidence type="ECO:0000313" key="8">
    <source>
        <dbReference type="Proteomes" id="UP000053617"/>
    </source>
</evidence>
<keyword evidence="4" id="KW-0539">Nucleus</keyword>